<reference evidence="2 3" key="1">
    <citation type="submission" date="2016-12" db="EMBL/GenBank/DDBJ databases">
        <title>Discovery of methanogenic haloarchaea.</title>
        <authorList>
            <person name="Sorokin D.Y."/>
            <person name="Makarova K.S."/>
            <person name="Abbas B."/>
            <person name="Ferrer M."/>
            <person name="Golyshin P.N."/>
        </authorList>
    </citation>
    <scope>NUCLEOTIDE SEQUENCE [LARGE SCALE GENOMIC DNA]</scope>
    <source>
        <strain evidence="2">AMET1</strain>
    </source>
</reference>
<dbReference type="Pfam" id="PF16363">
    <property type="entry name" value="GDP_Man_Dehyd"/>
    <property type="match status" value="1"/>
</dbReference>
<dbReference type="EMBL" id="MRZU01000003">
    <property type="protein sequence ID" value="OUJ19309.1"/>
    <property type="molecule type" value="Genomic_DNA"/>
</dbReference>
<dbReference type="Gene3D" id="3.40.50.720">
    <property type="entry name" value="NAD(P)-binding Rossmann-like Domain"/>
    <property type="match status" value="1"/>
</dbReference>
<dbReference type="Proteomes" id="UP000195137">
    <property type="component" value="Unassembled WGS sequence"/>
</dbReference>
<dbReference type="PRINTS" id="PR01713">
    <property type="entry name" value="NUCEPIMERASE"/>
</dbReference>
<gene>
    <name evidence="2" type="ORF">AMET1_0964</name>
</gene>
<dbReference type="SUPFAM" id="SSF51735">
    <property type="entry name" value="NAD(P)-binding Rossmann-fold domains"/>
    <property type="match status" value="1"/>
</dbReference>
<protein>
    <submittedName>
        <fullName evidence="2">Nucleoside-diphosphate-sugar epimerase</fullName>
    </submittedName>
</protein>
<accession>A0A1Y3GD40</accession>
<organism evidence="2 3">
    <name type="scientific">Methanonatronarchaeum thermophilum</name>
    <dbReference type="NCBI Taxonomy" id="1927129"/>
    <lineage>
        <taxon>Archaea</taxon>
        <taxon>Methanobacteriati</taxon>
        <taxon>Methanobacteriota</taxon>
        <taxon>Methanonatronarchaeia</taxon>
        <taxon>Methanonatronarchaeales</taxon>
        <taxon>Methanonatronarchaeaceae</taxon>
        <taxon>Methanonatronarchaeum</taxon>
    </lineage>
</organism>
<name>A0A1Y3GD40_9EURY</name>
<evidence type="ECO:0000313" key="2">
    <source>
        <dbReference type="EMBL" id="OUJ19309.1"/>
    </source>
</evidence>
<dbReference type="InterPro" id="IPR016040">
    <property type="entry name" value="NAD(P)-bd_dom"/>
</dbReference>
<dbReference type="RefSeq" id="WP_086637328.1">
    <property type="nucleotide sequence ID" value="NZ_MRZU01000003.1"/>
</dbReference>
<proteinExistence type="predicted"/>
<evidence type="ECO:0000259" key="1">
    <source>
        <dbReference type="Pfam" id="PF16363"/>
    </source>
</evidence>
<dbReference type="OrthoDB" id="4907at2157"/>
<dbReference type="PANTHER" id="PTHR43000">
    <property type="entry name" value="DTDP-D-GLUCOSE 4,6-DEHYDRATASE-RELATED"/>
    <property type="match status" value="1"/>
</dbReference>
<feature type="domain" description="NAD(P)-binding" evidence="1">
    <location>
        <begin position="4"/>
        <end position="311"/>
    </location>
</feature>
<comment type="caution">
    <text evidence="2">The sequence shown here is derived from an EMBL/GenBank/DDBJ whole genome shotgun (WGS) entry which is preliminary data.</text>
</comment>
<dbReference type="Gene3D" id="3.90.25.10">
    <property type="entry name" value="UDP-galactose 4-epimerase, domain 1"/>
    <property type="match status" value="1"/>
</dbReference>
<keyword evidence="3" id="KW-1185">Reference proteome</keyword>
<dbReference type="InterPro" id="IPR036291">
    <property type="entry name" value="NAD(P)-bd_dom_sf"/>
</dbReference>
<sequence>MKALITGSAGFIGSHLSQRLLEEGYDVVGIDNLNDYYPSFIKKKNVELCNDFSRNLDSKFNFVEGDILNQSIMEEVFDEFNFELVFHQAAQAGVRYSVENPIEPNNINVNGTLNLLETSRKNDVRLFINASSSSVYGETKYLPFDEKHPKTPKSPYGVSKLASEQYCRVFNELYDINTVSLRYFTVYGPRMRPDMAISNFVRRCLNNKSPIIYGNGKQTRDFTYIQDVTKANIELISKKEAQGEIINIGSGENISIKKLAKEIIKETNLEKEPIYSEKKKGDVKNTYADIKKAKKLINYEPKFGIKEGIKKYIDWYKKNKDWYKNNK</sequence>
<dbReference type="AlphaFoldDB" id="A0A1Y3GD40"/>
<evidence type="ECO:0000313" key="3">
    <source>
        <dbReference type="Proteomes" id="UP000195137"/>
    </source>
</evidence>